<evidence type="ECO:0000313" key="12">
    <source>
        <dbReference type="Proteomes" id="UP000825729"/>
    </source>
</evidence>
<keyword evidence="6" id="KW-0833">Ubl conjugation pathway</keyword>
<dbReference type="CDD" id="cd16454">
    <property type="entry name" value="RING-H2_PA-TM-RING"/>
    <property type="match status" value="1"/>
</dbReference>
<dbReference type="PROSITE" id="PS50089">
    <property type="entry name" value="ZF_RING_2"/>
    <property type="match status" value="1"/>
</dbReference>
<dbReference type="AlphaFoldDB" id="A0AAV7ERK0"/>
<name>A0AAV7ERK0_ARIFI</name>
<dbReference type="PANTHER" id="PTHR15710:SF132">
    <property type="entry name" value="E3 UBIQUITIN-PROTEIN LIGASE MPSR1"/>
    <property type="match status" value="1"/>
</dbReference>
<dbReference type="SMART" id="SM00184">
    <property type="entry name" value="RING"/>
    <property type="match status" value="1"/>
</dbReference>
<evidence type="ECO:0000256" key="4">
    <source>
        <dbReference type="ARBA" id="ARBA00022723"/>
    </source>
</evidence>
<gene>
    <name evidence="11" type="ORF">H6P81_011298</name>
</gene>
<dbReference type="SUPFAM" id="SSF57850">
    <property type="entry name" value="RING/U-box"/>
    <property type="match status" value="1"/>
</dbReference>
<dbReference type="Pfam" id="PF13639">
    <property type="entry name" value="zf-RING_2"/>
    <property type="match status" value="1"/>
</dbReference>
<evidence type="ECO:0000259" key="10">
    <source>
        <dbReference type="PROSITE" id="PS50089"/>
    </source>
</evidence>
<evidence type="ECO:0000256" key="6">
    <source>
        <dbReference type="ARBA" id="ARBA00022786"/>
    </source>
</evidence>
<feature type="domain" description="RING-type" evidence="10">
    <location>
        <begin position="125"/>
        <end position="163"/>
    </location>
</feature>
<keyword evidence="12" id="KW-1185">Reference proteome</keyword>
<evidence type="ECO:0000256" key="5">
    <source>
        <dbReference type="ARBA" id="ARBA00022771"/>
    </source>
</evidence>
<evidence type="ECO:0000256" key="2">
    <source>
        <dbReference type="ARBA" id="ARBA00012483"/>
    </source>
</evidence>
<dbReference type="Gene3D" id="3.30.40.10">
    <property type="entry name" value="Zinc/RING finger domain, C3HC4 (zinc finger)"/>
    <property type="match status" value="1"/>
</dbReference>
<dbReference type="GO" id="GO:0005737">
    <property type="term" value="C:cytoplasm"/>
    <property type="evidence" value="ECO:0007669"/>
    <property type="project" value="TreeGrafter"/>
</dbReference>
<dbReference type="GO" id="GO:0008270">
    <property type="term" value="F:zinc ion binding"/>
    <property type="evidence" value="ECO:0007669"/>
    <property type="project" value="UniProtKB-KW"/>
</dbReference>
<evidence type="ECO:0000256" key="7">
    <source>
        <dbReference type="ARBA" id="ARBA00022833"/>
    </source>
</evidence>
<evidence type="ECO:0000256" key="1">
    <source>
        <dbReference type="ARBA" id="ARBA00000900"/>
    </source>
</evidence>
<dbReference type="InterPro" id="IPR013083">
    <property type="entry name" value="Znf_RING/FYVE/PHD"/>
</dbReference>
<organism evidence="11 12">
    <name type="scientific">Aristolochia fimbriata</name>
    <name type="common">White veined hardy Dutchman's pipe vine</name>
    <dbReference type="NCBI Taxonomy" id="158543"/>
    <lineage>
        <taxon>Eukaryota</taxon>
        <taxon>Viridiplantae</taxon>
        <taxon>Streptophyta</taxon>
        <taxon>Embryophyta</taxon>
        <taxon>Tracheophyta</taxon>
        <taxon>Spermatophyta</taxon>
        <taxon>Magnoliopsida</taxon>
        <taxon>Magnoliidae</taxon>
        <taxon>Piperales</taxon>
        <taxon>Aristolochiaceae</taxon>
        <taxon>Aristolochia</taxon>
    </lineage>
</organism>
<keyword evidence="4" id="KW-0479">Metal-binding</keyword>
<dbReference type="EMBL" id="JAINDJ010000004">
    <property type="protein sequence ID" value="KAG9451333.1"/>
    <property type="molecule type" value="Genomic_DNA"/>
</dbReference>
<sequence>MAAPGAGENDSEASFLERLMNYRNREFSIFVPLVLGVVGPSSEENAAAAVAEEEEEGRREGRRERLVLINPITQGMIVIQGGSSLEALIREISEAESAKSGPSPASKASIEAMPTVKIGDGDAECAICLDEMEEAREMPCRHRFHSNCIVKWLEMHGSCPCCRYAMPVEDEGKKSGGAPAAGNEGRRREIWVSLSVSATATRSDSSAENTTPDHISDDQ</sequence>
<keyword evidence="5 8" id="KW-0863">Zinc-finger</keyword>
<evidence type="ECO:0000256" key="8">
    <source>
        <dbReference type="PROSITE-ProRule" id="PRU00175"/>
    </source>
</evidence>
<feature type="region of interest" description="Disordered" evidence="9">
    <location>
        <begin position="197"/>
        <end position="219"/>
    </location>
</feature>
<protein>
    <recommendedName>
        <fullName evidence="2">RING-type E3 ubiquitin transferase</fullName>
        <ecNumber evidence="2">2.3.2.27</ecNumber>
    </recommendedName>
</protein>
<accession>A0AAV7ERK0</accession>
<dbReference type="Proteomes" id="UP000825729">
    <property type="component" value="Unassembled WGS sequence"/>
</dbReference>
<dbReference type="PANTHER" id="PTHR15710">
    <property type="entry name" value="E3 UBIQUITIN-PROTEIN LIGASE PRAJA"/>
    <property type="match status" value="1"/>
</dbReference>
<feature type="compositionally biased region" description="Polar residues" evidence="9">
    <location>
        <begin position="197"/>
        <end position="213"/>
    </location>
</feature>
<dbReference type="GO" id="GO:0016567">
    <property type="term" value="P:protein ubiquitination"/>
    <property type="evidence" value="ECO:0007669"/>
    <property type="project" value="TreeGrafter"/>
</dbReference>
<comment type="catalytic activity">
    <reaction evidence="1">
        <text>S-ubiquitinyl-[E2 ubiquitin-conjugating enzyme]-L-cysteine + [acceptor protein]-L-lysine = [E2 ubiquitin-conjugating enzyme]-L-cysteine + N(6)-ubiquitinyl-[acceptor protein]-L-lysine.</text>
        <dbReference type="EC" id="2.3.2.27"/>
    </reaction>
</comment>
<proteinExistence type="predicted"/>
<comment type="caution">
    <text evidence="11">The sequence shown here is derived from an EMBL/GenBank/DDBJ whole genome shotgun (WGS) entry which is preliminary data.</text>
</comment>
<dbReference type="EC" id="2.3.2.27" evidence="2"/>
<reference evidence="11 12" key="1">
    <citation type="submission" date="2021-07" db="EMBL/GenBank/DDBJ databases">
        <title>The Aristolochia fimbriata genome: insights into angiosperm evolution, floral development and chemical biosynthesis.</title>
        <authorList>
            <person name="Jiao Y."/>
        </authorList>
    </citation>
    <scope>NUCLEOTIDE SEQUENCE [LARGE SCALE GENOMIC DNA]</scope>
    <source>
        <strain evidence="11">IBCAS-2021</strain>
        <tissue evidence="11">Leaf</tissue>
    </source>
</reference>
<dbReference type="InterPro" id="IPR001841">
    <property type="entry name" value="Znf_RING"/>
</dbReference>
<evidence type="ECO:0000313" key="11">
    <source>
        <dbReference type="EMBL" id="KAG9451333.1"/>
    </source>
</evidence>
<keyword evidence="3" id="KW-0808">Transferase</keyword>
<dbReference type="GO" id="GO:0061630">
    <property type="term" value="F:ubiquitin protein ligase activity"/>
    <property type="evidence" value="ECO:0007669"/>
    <property type="project" value="UniProtKB-EC"/>
</dbReference>
<keyword evidence="7" id="KW-0862">Zinc</keyword>
<dbReference type="FunFam" id="3.30.40.10:FF:000127">
    <property type="entry name" value="E3 ubiquitin-protein ligase RNF181"/>
    <property type="match status" value="1"/>
</dbReference>
<evidence type="ECO:0000256" key="3">
    <source>
        <dbReference type="ARBA" id="ARBA00022679"/>
    </source>
</evidence>
<evidence type="ECO:0000256" key="9">
    <source>
        <dbReference type="SAM" id="MobiDB-lite"/>
    </source>
</evidence>